<gene>
    <name evidence="5" type="ORF">GOP47_0013840</name>
</gene>
<keyword evidence="6" id="KW-1185">Reference proteome</keyword>
<dbReference type="InterPro" id="IPR031107">
    <property type="entry name" value="Small_HSP"/>
</dbReference>
<dbReference type="PANTHER" id="PTHR11527">
    <property type="entry name" value="HEAT-SHOCK PROTEIN 20 FAMILY MEMBER"/>
    <property type="match status" value="1"/>
</dbReference>
<evidence type="ECO:0000256" key="3">
    <source>
        <dbReference type="RuleBase" id="RU003616"/>
    </source>
</evidence>
<evidence type="ECO:0000259" key="4">
    <source>
        <dbReference type="PROSITE" id="PS01031"/>
    </source>
</evidence>
<dbReference type="Pfam" id="PF00011">
    <property type="entry name" value="HSP20"/>
    <property type="match status" value="1"/>
</dbReference>
<dbReference type="PROSITE" id="PS01031">
    <property type="entry name" value="SHSP"/>
    <property type="match status" value="1"/>
</dbReference>
<comment type="similarity">
    <text evidence="2 3">Belongs to the small heat shock protein (HSP20) family.</text>
</comment>
<evidence type="ECO:0000313" key="6">
    <source>
        <dbReference type="Proteomes" id="UP000886520"/>
    </source>
</evidence>
<dbReference type="OrthoDB" id="1901663at2759"/>
<protein>
    <recommendedName>
        <fullName evidence="4">SHSP domain-containing protein</fullName>
    </recommendedName>
</protein>
<evidence type="ECO:0000256" key="2">
    <source>
        <dbReference type="PROSITE-ProRule" id="PRU00285"/>
    </source>
</evidence>
<dbReference type="Proteomes" id="UP000886520">
    <property type="component" value="Chromosome 13"/>
</dbReference>
<dbReference type="EMBL" id="JABFUD020000013">
    <property type="protein sequence ID" value="KAI5071589.1"/>
    <property type="molecule type" value="Genomic_DNA"/>
</dbReference>
<dbReference type="Gene3D" id="2.60.40.790">
    <property type="match status" value="1"/>
</dbReference>
<keyword evidence="1" id="KW-0346">Stress response</keyword>
<proteinExistence type="inferred from homology"/>
<accession>A0A9D4ZDS1</accession>
<sequence length="124" mass="13874">MAMYSFFVPIASIGELNVDWFEDNEGHVLQVDIPGLTKEDLSLQVLAQNILQIVGVHTGSVATHEAVVHVLERPRGAFLRQYRLPDNVLEEEVKAYDENGVLTITIPKLKVPYVCSIPIYVSQL</sequence>
<feature type="domain" description="SHSP" evidence="4">
    <location>
        <begin position="9"/>
        <end position="122"/>
    </location>
</feature>
<dbReference type="InterPro" id="IPR002068">
    <property type="entry name" value="A-crystallin/Hsp20_dom"/>
</dbReference>
<evidence type="ECO:0000313" key="5">
    <source>
        <dbReference type="EMBL" id="KAI5071589.1"/>
    </source>
</evidence>
<dbReference type="SUPFAM" id="SSF49764">
    <property type="entry name" value="HSP20-like chaperones"/>
    <property type="match status" value="1"/>
</dbReference>
<name>A0A9D4ZDS1_ADICA</name>
<comment type="caution">
    <text evidence="5">The sequence shown here is derived from an EMBL/GenBank/DDBJ whole genome shotgun (WGS) entry which is preliminary data.</text>
</comment>
<evidence type="ECO:0000256" key="1">
    <source>
        <dbReference type="ARBA" id="ARBA00023016"/>
    </source>
</evidence>
<dbReference type="AlphaFoldDB" id="A0A9D4ZDS1"/>
<reference evidence="5" key="1">
    <citation type="submission" date="2021-01" db="EMBL/GenBank/DDBJ databases">
        <title>Adiantum capillus-veneris genome.</title>
        <authorList>
            <person name="Fang Y."/>
            <person name="Liao Q."/>
        </authorList>
    </citation>
    <scope>NUCLEOTIDE SEQUENCE</scope>
    <source>
        <strain evidence="5">H3</strain>
        <tissue evidence="5">Leaf</tissue>
    </source>
</reference>
<dbReference type="InterPro" id="IPR008978">
    <property type="entry name" value="HSP20-like_chaperone"/>
</dbReference>
<organism evidence="5 6">
    <name type="scientific">Adiantum capillus-veneris</name>
    <name type="common">Maidenhair fern</name>
    <dbReference type="NCBI Taxonomy" id="13818"/>
    <lineage>
        <taxon>Eukaryota</taxon>
        <taxon>Viridiplantae</taxon>
        <taxon>Streptophyta</taxon>
        <taxon>Embryophyta</taxon>
        <taxon>Tracheophyta</taxon>
        <taxon>Polypodiopsida</taxon>
        <taxon>Polypodiidae</taxon>
        <taxon>Polypodiales</taxon>
        <taxon>Pteridineae</taxon>
        <taxon>Pteridaceae</taxon>
        <taxon>Vittarioideae</taxon>
        <taxon>Adiantum</taxon>
    </lineage>
</organism>